<evidence type="ECO:0000256" key="5">
    <source>
        <dbReference type="ARBA" id="ARBA00022729"/>
    </source>
</evidence>
<keyword evidence="4" id="KW-0479">Metal-binding</keyword>
<dbReference type="HOGENOM" id="CLU_005854_7_1_1"/>
<feature type="chain" id="PRO_5011952037" description="5'-nucleotidase" evidence="9">
    <location>
        <begin position="16"/>
        <end position="605"/>
    </location>
</feature>
<keyword evidence="5 9" id="KW-0732">Signal</keyword>
<keyword evidence="14" id="KW-1185">Reference proteome</keyword>
<evidence type="ECO:0000259" key="10">
    <source>
        <dbReference type="Pfam" id="PF00149"/>
    </source>
</evidence>
<organism evidence="12">
    <name type="scientific">Capitella teleta</name>
    <name type="common">Polychaete worm</name>
    <dbReference type="NCBI Taxonomy" id="283909"/>
    <lineage>
        <taxon>Eukaryota</taxon>
        <taxon>Metazoa</taxon>
        <taxon>Spiralia</taxon>
        <taxon>Lophotrochozoa</taxon>
        <taxon>Annelida</taxon>
        <taxon>Polychaeta</taxon>
        <taxon>Sedentaria</taxon>
        <taxon>Scolecida</taxon>
        <taxon>Capitellidae</taxon>
        <taxon>Capitella</taxon>
    </lineage>
</organism>
<dbReference type="OrthoDB" id="7722975at2759"/>
<evidence type="ECO:0000313" key="13">
    <source>
        <dbReference type="EnsemblMetazoa" id="CapteP152432"/>
    </source>
</evidence>
<keyword evidence="7 8" id="KW-0378">Hydrolase</keyword>
<evidence type="ECO:0000313" key="12">
    <source>
        <dbReference type="EMBL" id="ELU10065.1"/>
    </source>
</evidence>
<dbReference type="EMBL" id="AMQN01000967">
    <property type="status" value="NOT_ANNOTATED_CDS"/>
    <property type="molecule type" value="Genomic_DNA"/>
</dbReference>
<dbReference type="FunFam" id="3.60.21.10:FF:000020">
    <property type="entry name" value="NT5E isoform 4"/>
    <property type="match status" value="1"/>
</dbReference>
<dbReference type="InterPro" id="IPR008334">
    <property type="entry name" value="5'-Nucleotdase_C"/>
</dbReference>
<dbReference type="STRING" id="283909.R7UV88"/>
<protein>
    <recommendedName>
        <fullName evidence="3">5'-nucleotidase</fullName>
        <ecNumber evidence="3">3.1.3.5</ecNumber>
    </recommendedName>
</protein>
<dbReference type="PROSITE" id="PS00785">
    <property type="entry name" value="5_NUCLEOTIDASE_1"/>
    <property type="match status" value="1"/>
</dbReference>
<proteinExistence type="inferred from homology"/>
<dbReference type="InterPro" id="IPR006179">
    <property type="entry name" value="5_nucleotidase/apyrase"/>
</dbReference>
<evidence type="ECO:0000313" key="14">
    <source>
        <dbReference type="Proteomes" id="UP000014760"/>
    </source>
</evidence>
<dbReference type="AlphaFoldDB" id="R7UV88"/>
<evidence type="ECO:0000256" key="3">
    <source>
        <dbReference type="ARBA" id="ARBA00012643"/>
    </source>
</evidence>
<dbReference type="EnsemblMetazoa" id="CapteT152432">
    <property type="protein sequence ID" value="CapteP152432"/>
    <property type="gene ID" value="CapteG152432"/>
</dbReference>
<feature type="domain" description="5'-Nucleotidase C-terminal" evidence="11">
    <location>
        <begin position="343"/>
        <end position="512"/>
    </location>
</feature>
<evidence type="ECO:0000256" key="2">
    <source>
        <dbReference type="ARBA" id="ARBA00006654"/>
    </source>
</evidence>
<evidence type="ECO:0000256" key="4">
    <source>
        <dbReference type="ARBA" id="ARBA00022723"/>
    </source>
</evidence>
<accession>R7UV88</accession>
<reference evidence="13" key="3">
    <citation type="submission" date="2015-06" db="UniProtKB">
        <authorList>
            <consortium name="EnsemblMetazoa"/>
        </authorList>
    </citation>
    <scope>IDENTIFICATION</scope>
</reference>
<gene>
    <name evidence="12" type="ORF">CAPTEDRAFT_152432</name>
</gene>
<dbReference type="EC" id="3.1.3.5" evidence="3"/>
<dbReference type="EMBL" id="KB297742">
    <property type="protein sequence ID" value="ELU10065.1"/>
    <property type="molecule type" value="Genomic_DNA"/>
</dbReference>
<dbReference type="PANTHER" id="PTHR11575">
    <property type="entry name" value="5'-NUCLEOTIDASE-RELATED"/>
    <property type="match status" value="1"/>
</dbReference>
<dbReference type="InterPro" id="IPR004843">
    <property type="entry name" value="Calcineurin-like_PHP"/>
</dbReference>
<evidence type="ECO:0000256" key="9">
    <source>
        <dbReference type="SAM" id="SignalP"/>
    </source>
</evidence>
<dbReference type="SUPFAM" id="SSF55816">
    <property type="entry name" value="5'-nucleotidase (syn. UDP-sugar hydrolase), C-terminal domain"/>
    <property type="match status" value="1"/>
</dbReference>
<evidence type="ECO:0000259" key="11">
    <source>
        <dbReference type="Pfam" id="PF02872"/>
    </source>
</evidence>
<dbReference type="GO" id="GO:0006196">
    <property type="term" value="P:AMP catabolic process"/>
    <property type="evidence" value="ECO:0007669"/>
    <property type="project" value="TreeGrafter"/>
</dbReference>
<evidence type="ECO:0000256" key="8">
    <source>
        <dbReference type="RuleBase" id="RU362119"/>
    </source>
</evidence>
<dbReference type="Pfam" id="PF02872">
    <property type="entry name" value="5_nucleotid_C"/>
    <property type="match status" value="1"/>
</dbReference>
<dbReference type="Proteomes" id="UP000014760">
    <property type="component" value="Unassembled WGS sequence"/>
</dbReference>
<dbReference type="GO" id="GO:0005886">
    <property type="term" value="C:plasma membrane"/>
    <property type="evidence" value="ECO:0007669"/>
    <property type="project" value="TreeGrafter"/>
</dbReference>
<reference evidence="12 14" key="2">
    <citation type="journal article" date="2013" name="Nature">
        <title>Insights into bilaterian evolution from three spiralian genomes.</title>
        <authorList>
            <person name="Simakov O."/>
            <person name="Marletaz F."/>
            <person name="Cho S.J."/>
            <person name="Edsinger-Gonzales E."/>
            <person name="Havlak P."/>
            <person name="Hellsten U."/>
            <person name="Kuo D.H."/>
            <person name="Larsson T."/>
            <person name="Lv J."/>
            <person name="Arendt D."/>
            <person name="Savage R."/>
            <person name="Osoegawa K."/>
            <person name="de Jong P."/>
            <person name="Grimwood J."/>
            <person name="Chapman J.A."/>
            <person name="Shapiro H."/>
            <person name="Aerts A."/>
            <person name="Otillar R.P."/>
            <person name="Terry A.Y."/>
            <person name="Boore J.L."/>
            <person name="Grigoriev I.V."/>
            <person name="Lindberg D.R."/>
            <person name="Seaver E.C."/>
            <person name="Weisblat D.A."/>
            <person name="Putnam N.H."/>
            <person name="Rokhsar D.S."/>
        </authorList>
    </citation>
    <scope>NUCLEOTIDE SEQUENCE</scope>
    <source>
        <strain evidence="12 14">I ESC-2004</strain>
    </source>
</reference>
<dbReference type="OMA" id="NYDCDSP"/>
<comment type="similarity">
    <text evidence="2 8">Belongs to the 5'-nucleotidase family.</text>
</comment>
<reference evidence="14" key="1">
    <citation type="submission" date="2012-12" db="EMBL/GenBank/DDBJ databases">
        <authorList>
            <person name="Hellsten U."/>
            <person name="Grimwood J."/>
            <person name="Chapman J.A."/>
            <person name="Shapiro H."/>
            <person name="Aerts A."/>
            <person name="Otillar R.P."/>
            <person name="Terry A.Y."/>
            <person name="Boore J.L."/>
            <person name="Simakov O."/>
            <person name="Marletaz F."/>
            <person name="Cho S.-J."/>
            <person name="Edsinger-Gonzales E."/>
            <person name="Havlak P."/>
            <person name="Kuo D.-H."/>
            <person name="Larsson T."/>
            <person name="Lv J."/>
            <person name="Arendt D."/>
            <person name="Savage R."/>
            <person name="Osoegawa K."/>
            <person name="de Jong P."/>
            <person name="Lindberg D.R."/>
            <person name="Seaver E.C."/>
            <person name="Weisblat D.A."/>
            <person name="Putnam N.H."/>
            <person name="Grigoriev I.V."/>
            <person name="Rokhsar D.S."/>
        </authorList>
    </citation>
    <scope>NUCLEOTIDE SEQUENCE</scope>
    <source>
        <strain evidence="14">I ESC-2004</strain>
    </source>
</reference>
<evidence type="ECO:0000256" key="6">
    <source>
        <dbReference type="ARBA" id="ARBA00022741"/>
    </source>
</evidence>
<sequence length="605" mass="65845">MKLLILQLLAAVTSAFELVILHTNDVHARIDQTNKYGAVCSDRDLQGEDGCFGGVARRKTAIERVRASHDNVLLLDAGDQFQGTTWFSFYEGTATAHFMNLLGYDAMALGNHEFDYGVDTLQAFLDNVSFPILSSNIRLIDGGGIPGGIQSSVLLEVGDQKVGVIGYITPDTKNMVDPNGIDTIRFTDALDAVQREVDKFSNLAVGQIDIIIVLGHGGYSFDQFLAKNVKGVDLVIGGHSHSMLWTGEPPSNNDPIGKYPTIVTQSNGRRVPVVQAYAYGKYLGKLQLDFDDNGELVSWSGLPILLDSSIPEDPEIIKETLGWSTPLNEFKSKVTGVSYVDLEGDRYQCRMRECNMGNLICDAIVKENVRTGAPDQGQWATSAIGLWNGGGIRSSIEQGLITRAQVMEVLPFRNEVSRVLLLGSTLLKLLENSVSGYDITGKDPRGRFLQVSGLRVAYNLSSPVGLRVESVQALCSNCKIPVFLELEPHLNYSVLTNHFIVNGGDGYSMIKEEMLSIEPLGYLGSDTLEAYLDVESPVIKGLDNRITFVGNGSYIAPAPLHGHCTVCTTCKESTTLTTNTCTNQGTIEAYSIGLFVLVLVLGVIW</sequence>
<dbReference type="InterPro" id="IPR029052">
    <property type="entry name" value="Metallo-depent_PP-like"/>
</dbReference>
<dbReference type="PANTHER" id="PTHR11575:SF24">
    <property type="entry name" value="5'-NUCLEOTIDASE"/>
    <property type="match status" value="1"/>
</dbReference>
<name>R7UV88_CAPTE</name>
<dbReference type="InterPro" id="IPR006146">
    <property type="entry name" value="5'-Nucleotdase_CS"/>
</dbReference>
<feature type="signal peptide" evidence="9">
    <location>
        <begin position="1"/>
        <end position="15"/>
    </location>
</feature>
<dbReference type="FunCoup" id="R7UV88">
    <property type="interactions" value="166"/>
</dbReference>
<evidence type="ECO:0000256" key="7">
    <source>
        <dbReference type="ARBA" id="ARBA00022801"/>
    </source>
</evidence>
<dbReference type="PROSITE" id="PS00786">
    <property type="entry name" value="5_NUCLEOTIDASE_2"/>
    <property type="match status" value="1"/>
</dbReference>
<dbReference type="InterPro" id="IPR036907">
    <property type="entry name" value="5'-Nucleotdase_C_sf"/>
</dbReference>
<dbReference type="FunFam" id="3.90.780.10:FF:000001">
    <property type="entry name" value="NT5E isoform 3"/>
    <property type="match status" value="1"/>
</dbReference>
<dbReference type="CDD" id="cd07409">
    <property type="entry name" value="MPP_CD73_N"/>
    <property type="match status" value="1"/>
</dbReference>
<evidence type="ECO:0000256" key="1">
    <source>
        <dbReference type="ARBA" id="ARBA00000815"/>
    </source>
</evidence>
<dbReference type="SUPFAM" id="SSF56300">
    <property type="entry name" value="Metallo-dependent phosphatases"/>
    <property type="match status" value="1"/>
</dbReference>
<comment type="catalytic activity">
    <reaction evidence="1">
        <text>a ribonucleoside 5'-phosphate + H2O = a ribonucleoside + phosphate</text>
        <dbReference type="Rhea" id="RHEA:12484"/>
        <dbReference type="ChEBI" id="CHEBI:15377"/>
        <dbReference type="ChEBI" id="CHEBI:18254"/>
        <dbReference type="ChEBI" id="CHEBI:43474"/>
        <dbReference type="ChEBI" id="CHEBI:58043"/>
        <dbReference type="EC" id="3.1.3.5"/>
    </reaction>
</comment>
<dbReference type="GO" id="GO:0000166">
    <property type="term" value="F:nucleotide binding"/>
    <property type="evidence" value="ECO:0007669"/>
    <property type="project" value="UniProtKB-KW"/>
</dbReference>
<dbReference type="GO" id="GO:0008253">
    <property type="term" value="F:5'-nucleotidase activity"/>
    <property type="evidence" value="ECO:0007669"/>
    <property type="project" value="UniProtKB-EC"/>
</dbReference>
<dbReference type="Gene3D" id="3.60.21.10">
    <property type="match status" value="1"/>
</dbReference>
<dbReference type="PRINTS" id="PR01607">
    <property type="entry name" value="APYRASEFAMLY"/>
</dbReference>
<dbReference type="GO" id="GO:0046872">
    <property type="term" value="F:metal ion binding"/>
    <property type="evidence" value="ECO:0007669"/>
    <property type="project" value="UniProtKB-KW"/>
</dbReference>
<dbReference type="Gene3D" id="3.90.780.10">
    <property type="entry name" value="5'-Nucleotidase, C-terminal domain"/>
    <property type="match status" value="1"/>
</dbReference>
<feature type="domain" description="Calcineurin-like phosphoesterase" evidence="10">
    <location>
        <begin position="19"/>
        <end position="242"/>
    </location>
</feature>
<dbReference type="Pfam" id="PF00149">
    <property type="entry name" value="Metallophos"/>
    <property type="match status" value="1"/>
</dbReference>
<keyword evidence="6 8" id="KW-0547">Nucleotide-binding</keyword>